<accession>A0A822ZQS9</accession>
<reference evidence="1 2" key="1">
    <citation type="journal article" date="2020" name="Mol. Biol. Evol.">
        <title>Distinct Expression and Methylation Patterns for Genes with Different Fates following a Single Whole-Genome Duplication in Flowering Plants.</title>
        <authorList>
            <person name="Shi T."/>
            <person name="Rahmani R.S."/>
            <person name="Gugger P.F."/>
            <person name="Wang M."/>
            <person name="Li H."/>
            <person name="Zhang Y."/>
            <person name="Li Z."/>
            <person name="Wang Q."/>
            <person name="Van de Peer Y."/>
            <person name="Marchal K."/>
            <person name="Chen J."/>
        </authorList>
    </citation>
    <scope>NUCLEOTIDE SEQUENCE [LARGE SCALE GENOMIC DNA]</scope>
    <source>
        <tissue evidence="1">Leaf</tissue>
    </source>
</reference>
<name>A0A822ZQS9_NELNU</name>
<protein>
    <submittedName>
        <fullName evidence="1">Uncharacterized protein</fullName>
    </submittedName>
</protein>
<proteinExistence type="predicted"/>
<sequence length="44" mass="5014">MGWVRMKGGMNSVPLRAKMKYLGHLKKTGVFFNFIKFGGKIIIL</sequence>
<dbReference type="EMBL" id="DUZY01000007">
    <property type="protein sequence ID" value="DAD45699.1"/>
    <property type="molecule type" value="Genomic_DNA"/>
</dbReference>
<evidence type="ECO:0000313" key="2">
    <source>
        <dbReference type="Proteomes" id="UP000607653"/>
    </source>
</evidence>
<keyword evidence="2" id="KW-1185">Reference proteome</keyword>
<dbReference type="AlphaFoldDB" id="A0A822ZQS9"/>
<comment type="caution">
    <text evidence="1">The sequence shown here is derived from an EMBL/GenBank/DDBJ whole genome shotgun (WGS) entry which is preliminary data.</text>
</comment>
<evidence type="ECO:0000313" key="1">
    <source>
        <dbReference type="EMBL" id="DAD45699.1"/>
    </source>
</evidence>
<gene>
    <name evidence="1" type="ORF">HUJ06_003929</name>
</gene>
<organism evidence="1 2">
    <name type="scientific">Nelumbo nucifera</name>
    <name type="common">Sacred lotus</name>
    <dbReference type="NCBI Taxonomy" id="4432"/>
    <lineage>
        <taxon>Eukaryota</taxon>
        <taxon>Viridiplantae</taxon>
        <taxon>Streptophyta</taxon>
        <taxon>Embryophyta</taxon>
        <taxon>Tracheophyta</taxon>
        <taxon>Spermatophyta</taxon>
        <taxon>Magnoliopsida</taxon>
        <taxon>Proteales</taxon>
        <taxon>Nelumbonaceae</taxon>
        <taxon>Nelumbo</taxon>
    </lineage>
</organism>
<dbReference type="Proteomes" id="UP000607653">
    <property type="component" value="Unassembled WGS sequence"/>
</dbReference>